<dbReference type="Pfam" id="PF00754">
    <property type="entry name" value="F5_F8_type_C"/>
    <property type="match status" value="1"/>
</dbReference>
<dbReference type="InterPro" id="IPR008979">
    <property type="entry name" value="Galactose-bd-like_sf"/>
</dbReference>
<evidence type="ECO:0000313" key="2">
    <source>
        <dbReference type="EMBL" id="CAH3106774.1"/>
    </source>
</evidence>
<name>A0AAU9WDX8_9CNID</name>
<evidence type="ECO:0000259" key="1">
    <source>
        <dbReference type="PROSITE" id="PS50022"/>
    </source>
</evidence>
<accession>A0AAU9WDX8</accession>
<dbReference type="Proteomes" id="UP001159428">
    <property type="component" value="Unassembled WGS sequence"/>
</dbReference>
<feature type="domain" description="F5/8 type C" evidence="1">
    <location>
        <begin position="2"/>
        <end position="152"/>
    </location>
</feature>
<dbReference type="InterPro" id="IPR000421">
    <property type="entry name" value="FA58C"/>
</dbReference>
<comment type="caution">
    <text evidence="2">The sequence shown here is derived from an EMBL/GenBank/DDBJ whole genome shotgun (WGS) entry which is preliminary data.</text>
</comment>
<dbReference type="Gene3D" id="2.60.120.260">
    <property type="entry name" value="Galactose-binding domain-like"/>
    <property type="match status" value="1"/>
</dbReference>
<dbReference type="EMBL" id="CALNXJ010000010">
    <property type="protein sequence ID" value="CAH3106774.1"/>
    <property type="molecule type" value="Genomic_DNA"/>
</dbReference>
<reference evidence="2 3" key="1">
    <citation type="submission" date="2022-05" db="EMBL/GenBank/DDBJ databases">
        <authorList>
            <consortium name="Genoscope - CEA"/>
            <person name="William W."/>
        </authorList>
    </citation>
    <scope>NUCLEOTIDE SEQUENCE [LARGE SCALE GENOMIC DNA]</scope>
</reference>
<dbReference type="PROSITE" id="PS50022">
    <property type="entry name" value="FA58C_3"/>
    <property type="match status" value="1"/>
</dbReference>
<evidence type="ECO:0000313" key="3">
    <source>
        <dbReference type="Proteomes" id="UP001159428"/>
    </source>
</evidence>
<dbReference type="AlphaFoldDB" id="A0AAU9WDX8"/>
<keyword evidence="3" id="KW-1185">Reference proteome</keyword>
<gene>
    <name evidence="2" type="ORF">PMEA_00001691</name>
</gene>
<sequence>MSSLQPLGCNIPLIQNLPKRRFSATSLKEDAFNLRFTPGTPWCPAERPPLEADYAKEYVLVDLGCPRSICTVESKDENLMTYSGEYSIDKKNWKKLSTNDTTHYYMEEFDANYKALITPPVTARFFRFHLLMCFWSEEKKSRPCGKVELYSDADPDDSTEPMGCFIEQTSKKKKKDRLLPVVYHTVGGKIVKKLPDILAIYKECRQNAEDHVEIFGILNFKHCVTTQSGKEEGYFNSARKSRKCNSCYSKGIGTGKRQCSSTK</sequence>
<dbReference type="SUPFAM" id="SSF49785">
    <property type="entry name" value="Galactose-binding domain-like"/>
    <property type="match status" value="1"/>
</dbReference>
<proteinExistence type="predicted"/>
<protein>
    <recommendedName>
        <fullName evidence="1">F5/8 type C domain-containing protein</fullName>
    </recommendedName>
</protein>
<organism evidence="2 3">
    <name type="scientific">Pocillopora meandrina</name>
    <dbReference type="NCBI Taxonomy" id="46732"/>
    <lineage>
        <taxon>Eukaryota</taxon>
        <taxon>Metazoa</taxon>
        <taxon>Cnidaria</taxon>
        <taxon>Anthozoa</taxon>
        <taxon>Hexacorallia</taxon>
        <taxon>Scleractinia</taxon>
        <taxon>Astrocoeniina</taxon>
        <taxon>Pocilloporidae</taxon>
        <taxon>Pocillopora</taxon>
    </lineage>
</organism>